<dbReference type="PANTHER" id="PTHR43265:SF1">
    <property type="entry name" value="ESTERASE ESTD"/>
    <property type="match status" value="1"/>
</dbReference>
<dbReference type="Gene3D" id="3.40.50.1820">
    <property type="entry name" value="alpha/beta hydrolase"/>
    <property type="match status" value="1"/>
</dbReference>
<dbReference type="InterPro" id="IPR053145">
    <property type="entry name" value="AB_hydrolase_Est10"/>
</dbReference>
<dbReference type="PANTHER" id="PTHR43265">
    <property type="entry name" value="ESTERASE ESTD"/>
    <property type="match status" value="1"/>
</dbReference>
<evidence type="ECO:0000313" key="2">
    <source>
        <dbReference type="EMBL" id="SVA59257.1"/>
    </source>
</evidence>
<name>A0A381X4X6_9ZZZZ</name>
<dbReference type="SUPFAM" id="SSF53474">
    <property type="entry name" value="alpha/beta-Hydrolases"/>
    <property type="match status" value="1"/>
</dbReference>
<accession>A0A381X4X6</accession>
<dbReference type="EMBL" id="UINC01013767">
    <property type="protein sequence ID" value="SVA59257.1"/>
    <property type="molecule type" value="Genomic_DNA"/>
</dbReference>
<dbReference type="InterPro" id="IPR022742">
    <property type="entry name" value="Hydrolase_4"/>
</dbReference>
<dbReference type="AlphaFoldDB" id="A0A381X4X6"/>
<evidence type="ECO:0000259" key="1">
    <source>
        <dbReference type="Pfam" id="PF12146"/>
    </source>
</evidence>
<dbReference type="Pfam" id="PF12146">
    <property type="entry name" value="Hydrolase_4"/>
    <property type="match status" value="1"/>
</dbReference>
<dbReference type="GO" id="GO:0052689">
    <property type="term" value="F:carboxylic ester hydrolase activity"/>
    <property type="evidence" value="ECO:0007669"/>
    <property type="project" value="TreeGrafter"/>
</dbReference>
<dbReference type="InterPro" id="IPR029058">
    <property type="entry name" value="AB_hydrolase_fold"/>
</dbReference>
<feature type="domain" description="Serine aminopeptidase S33" evidence="1">
    <location>
        <begin position="135"/>
        <end position="372"/>
    </location>
</feature>
<proteinExistence type="predicted"/>
<gene>
    <name evidence="2" type="ORF">METZ01_LOCUS112111</name>
</gene>
<organism evidence="2">
    <name type="scientific">marine metagenome</name>
    <dbReference type="NCBI Taxonomy" id="408172"/>
    <lineage>
        <taxon>unclassified sequences</taxon>
        <taxon>metagenomes</taxon>
        <taxon>ecological metagenomes</taxon>
    </lineage>
</organism>
<reference evidence="2" key="1">
    <citation type="submission" date="2018-05" db="EMBL/GenBank/DDBJ databases">
        <authorList>
            <person name="Lanie J.A."/>
            <person name="Ng W.-L."/>
            <person name="Kazmierczak K.M."/>
            <person name="Andrzejewski T.M."/>
            <person name="Davidsen T.M."/>
            <person name="Wayne K.J."/>
            <person name="Tettelin H."/>
            <person name="Glass J.I."/>
            <person name="Rusch D."/>
            <person name="Podicherti R."/>
            <person name="Tsui H.-C.T."/>
            <person name="Winkler M.E."/>
        </authorList>
    </citation>
    <scope>NUCLEOTIDE SEQUENCE</scope>
</reference>
<sequence length="409" mass="44799">MDSPDQGATDIPVDAVTISDSTIRFDLPNLKAYYDGSLQPDGSYQGTWFQGGTSLPLDIALTETEIVIKRPQEPKDFPYDVEDVMFKNSKANIKLAGTLTTPDGDGPFPAIVLISGSGPQNRDEELLGHKPFLVLSDYFTRNGIAVLRYDDRGVGDSEGDFADATSFDFANDADAAVAYLKSHSGFSAIGLAGHSEGGLIAPIVANQSEDVDFIILMAGTGLTGKEILKLQGQLILKQTEISPEGLEAYKHTQSAMLQIAVDIDNDEEALKKLSEESEAYGDLSKQDQQIIGYDPETFEAALKALLHPWMRTFLTLDPRPVLEKVKVPVLVVNGEKDLQVPPKENLSEIKAALDRGGNTNYEIHELKGLNHLFQTCETGAPIEYSLIEETFNEEAMDLMTRWILKRTAD</sequence>
<protein>
    <recommendedName>
        <fullName evidence="1">Serine aminopeptidase S33 domain-containing protein</fullName>
    </recommendedName>
</protein>